<keyword evidence="2" id="KW-1185">Reference proteome</keyword>
<dbReference type="OrthoDB" id="10000702at2"/>
<accession>A0A239G8W0</accession>
<dbReference type="EMBL" id="FZOF01000007">
    <property type="protein sequence ID" value="SNS65385.1"/>
    <property type="molecule type" value="Genomic_DNA"/>
</dbReference>
<evidence type="ECO:0000313" key="2">
    <source>
        <dbReference type="Proteomes" id="UP000198280"/>
    </source>
</evidence>
<evidence type="ECO:0000313" key="1">
    <source>
        <dbReference type="EMBL" id="SNS65385.1"/>
    </source>
</evidence>
<proteinExistence type="predicted"/>
<dbReference type="RefSeq" id="WP_089224707.1">
    <property type="nucleotide sequence ID" value="NZ_FZOF01000007.1"/>
</dbReference>
<organism evidence="1 2">
    <name type="scientific">Actinacidiphila glaucinigra</name>
    <dbReference type="NCBI Taxonomy" id="235986"/>
    <lineage>
        <taxon>Bacteria</taxon>
        <taxon>Bacillati</taxon>
        <taxon>Actinomycetota</taxon>
        <taxon>Actinomycetes</taxon>
        <taxon>Kitasatosporales</taxon>
        <taxon>Streptomycetaceae</taxon>
        <taxon>Actinacidiphila</taxon>
    </lineage>
</organism>
<reference evidence="1 2" key="1">
    <citation type="submission" date="2017-06" db="EMBL/GenBank/DDBJ databases">
        <authorList>
            <person name="Kim H.J."/>
            <person name="Triplett B.A."/>
        </authorList>
    </citation>
    <scope>NUCLEOTIDE SEQUENCE [LARGE SCALE GENOMIC DNA]</scope>
    <source>
        <strain evidence="1 2">CGMCC 4.1858</strain>
    </source>
</reference>
<sequence>MAASSGCDVCGREEDTVRDCGIRHLPLAVCDGCFGDMARARRAPLPRPLDGAEVMAAVLEALHEDSRRSS</sequence>
<protein>
    <submittedName>
        <fullName evidence="1">Uncharacterized protein</fullName>
    </submittedName>
</protein>
<dbReference type="AlphaFoldDB" id="A0A239G8W0"/>
<name>A0A239G8W0_9ACTN</name>
<dbReference type="Proteomes" id="UP000198280">
    <property type="component" value="Unassembled WGS sequence"/>
</dbReference>
<gene>
    <name evidence="1" type="ORF">SAMN05216252_107276</name>
</gene>